<dbReference type="Pfam" id="PF00196">
    <property type="entry name" value="GerE"/>
    <property type="match status" value="1"/>
</dbReference>
<keyword evidence="2" id="KW-0238">DNA-binding</keyword>
<dbReference type="Gene3D" id="3.30.450.80">
    <property type="entry name" value="Transcription factor LuxR-like, autoinducer-binding domain"/>
    <property type="match status" value="1"/>
</dbReference>
<dbReference type="SUPFAM" id="SSF46894">
    <property type="entry name" value="C-terminal effector domain of the bipartite response regulators"/>
    <property type="match status" value="1"/>
</dbReference>
<dbReference type="PROSITE" id="PS50043">
    <property type="entry name" value="HTH_LUXR_2"/>
    <property type="match status" value="1"/>
</dbReference>
<dbReference type="PRINTS" id="PR00038">
    <property type="entry name" value="HTHLUXR"/>
</dbReference>
<dbReference type="InterPro" id="IPR005143">
    <property type="entry name" value="TF_LuxR_autoind-bd_dom"/>
</dbReference>
<dbReference type="PROSITE" id="PS00622">
    <property type="entry name" value="HTH_LUXR_1"/>
    <property type="match status" value="1"/>
</dbReference>
<protein>
    <submittedName>
        <fullName evidence="5">LuxR family transcriptional regulator</fullName>
    </submittedName>
</protein>
<name>A0A9E7ZNC1_9HYPH</name>
<reference evidence="5" key="1">
    <citation type="submission" date="2022-08" db="EMBL/GenBank/DDBJ databases">
        <title>Complete Genome Sequences of 2 Bosea sp. soil isolates.</title>
        <authorList>
            <person name="Alvarez Arevalo M."/>
            <person name="Sterndorff E.B."/>
            <person name="Faurdal D."/>
            <person name="Joergensen T.S."/>
            <person name="Weber T."/>
        </authorList>
    </citation>
    <scope>NUCLEOTIDE SEQUENCE</scope>
    <source>
        <strain evidence="5">NBC_00436</strain>
    </source>
</reference>
<dbReference type="InterPro" id="IPR036693">
    <property type="entry name" value="TF_LuxR_autoind-bd_dom_sf"/>
</dbReference>
<keyword evidence="1" id="KW-0805">Transcription regulation</keyword>
<dbReference type="InterPro" id="IPR000792">
    <property type="entry name" value="Tscrpt_reg_LuxR_C"/>
</dbReference>
<dbReference type="Gene3D" id="1.10.10.10">
    <property type="entry name" value="Winged helix-like DNA-binding domain superfamily/Winged helix DNA-binding domain"/>
    <property type="match status" value="1"/>
</dbReference>
<dbReference type="PANTHER" id="PTHR44688">
    <property type="entry name" value="DNA-BINDING TRANSCRIPTIONAL ACTIVATOR DEVR_DOSR"/>
    <property type="match status" value="1"/>
</dbReference>
<evidence type="ECO:0000256" key="3">
    <source>
        <dbReference type="ARBA" id="ARBA00023163"/>
    </source>
</evidence>
<evidence type="ECO:0000256" key="1">
    <source>
        <dbReference type="ARBA" id="ARBA00023015"/>
    </source>
</evidence>
<dbReference type="Pfam" id="PF03472">
    <property type="entry name" value="Autoind_bind"/>
    <property type="match status" value="1"/>
</dbReference>
<dbReference type="PANTHER" id="PTHR44688:SF16">
    <property type="entry name" value="DNA-BINDING TRANSCRIPTIONAL ACTIVATOR DEVR_DOSR"/>
    <property type="match status" value="1"/>
</dbReference>
<dbReference type="InterPro" id="IPR036388">
    <property type="entry name" value="WH-like_DNA-bd_sf"/>
</dbReference>
<proteinExistence type="predicted"/>
<gene>
    <name evidence="5" type="ORF">NWE54_04285</name>
</gene>
<sequence length="221" mass="25020">MKQPDEIVTALREKLASFGYHAFLITGLPDYGDRIDPLVMVNGWPEGWFELYLNRSFADHDPIAAHCKNTINPFNWSSIYCEQRAKPLEKEVMHRARDFSMVDGYCVPIHNEDGFRAVVTMAGNRPEQSKETCSAIHLMSIYAHSKAHACVARTTSRLLTTREREVLTWFAVGRSTMGVAERLGVSDETVETHFRSAARKMKVRGRTHAVVEAIRLGEIVP</sequence>
<dbReference type="SMART" id="SM00421">
    <property type="entry name" value="HTH_LUXR"/>
    <property type="match status" value="1"/>
</dbReference>
<evidence type="ECO:0000259" key="4">
    <source>
        <dbReference type="PROSITE" id="PS50043"/>
    </source>
</evidence>
<dbReference type="GO" id="GO:0006355">
    <property type="term" value="P:regulation of DNA-templated transcription"/>
    <property type="evidence" value="ECO:0007669"/>
    <property type="project" value="InterPro"/>
</dbReference>
<feature type="domain" description="HTH luxR-type" evidence="4">
    <location>
        <begin position="152"/>
        <end position="217"/>
    </location>
</feature>
<organism evidence="5">
    <name type="scientific">Bosea sp. NBC_00436</name>
    <dbReference type="NCBI Taxonomy" id="2969620"/>
    <lineage>
        <taxon>Bacteria</taxon>
        <taxon>Pseudomonadati</taxon>
        <taxon>Pseudomonadota</taxon>
        <taxon>Alphaproteobacteria</taxon>
        <taxon>Hyphomicrobiales</taxon>
        <taxon>Boseaceae</taxon>
        <taxon>Bosea</taxon>
    </lineage>
</organism>
<keyword evidence="3" id="KW-0804">Transcription</keyword>
<dbReference type="AlphaFoldDB" id="A0A9E7ZNC1"/>
<evidence type="ECO:0000256" key="2">
    <source>
        <dbReference type="ARBA" id="ARBA00023125"/>
    </source>
</evidence>
<dbReference type="SUPFAM" id="SSF75516">
    <property type="entry name" value="Pheromone-binding domain of LuxR-like quorum-sensing transcription factors"/>
    <property type="match status" value="1"/>
</dbReference>
<accession>A0A9E7ZNC1</accession>
<dbReference type="InterPro" id="IPR016032">
    <property type="entry name" value="Sig_transdc_resp-reg_C-effctor"/>
</dbReference>
<evidence type="ECO:0000313" key="5">
    <source>
        <dbReference type="EMBL" id="UZF88013.1"/>
    </source>
</evidence>
<dbReference type="EMBL" id="CP102774">
    <property type="protein sequence ID" value="UZF88013.1"/>
    <property type="molecule type" value="Genomic_DNA"/>
</dbReference>
<dbReference type="CDD" id="cd06170">
    <property type="entry name" value="LuxR_C_like"/>
    <property type="match status" value="1"/>
</dbReference>
<dbReference type="GO" id="GO:0003677">
    <property type="term" value="F:DNA binding"/>
    <property type="evidence" value="ECO:0007669"/>
    <property type="project" value="UniProtKB-KW"/>
</dbReference>